<dbReference type="Gene3D" id="3.30.200.20">
    <property type="entry name" value="Phosphorylase Kinase, domain 1"/>
    <property type="match status" value="1"/>
</dbReference>
<dbReference type="GO" id="GO:0005776">
    <property type="term" value="C:autophagosome"/>
    <property type="evidence" value="ECO:0007669"/>
    <property type="project" value="TreeGrafter"/>
</dbReference>
<dbReference type="GO" id="GO:0005829">
    <property type="term" value="C:cytosol"/>
    <property type="evidence" value="ECO:0007669"/>
    <property type="project" value="TreeGrafter"/>
</dbReference>
<gene>
    <name evidence="9" type="ORF">C4886_04800</name>
</gene>
<dbReference type="PROSITE" id="PS00107">
    <property type="entry name" value="PROTEIN_KINASE_ATP"/>
    <property type="match status" value="1"/>
</dbReference>
<keyword evidence="9" id="KW-0723">Serine/threonine-protein kinase</keyword>
<feature type="binding site" evidence="5">
    <location>
        <position position="44"/>
    </location>
    <ligand>
        <name>ATP</name>
        <dbReference type="ChEBI" id="CHEBI:30616"/>
    </ligand>
</feature>
<accession>A0A367G5S6</accession>
<dbReference type="EMBL" id="PSQG01000005">
    <property type="protein sequence ID" value="RCH45229.1"/>
    <property type="molecule type" value="Genomic_DNA"/>
</dbReference>
<evidence type="ECO:0000256" key="7">
    <source>
        <dbReference type="SAM" id="Phobius"/>
    </source>
</evidence>
<feature type="region of interest" description="Disordered" evidence="6">
    <location>
        <begin position="494"/>
        <end position="519"/>
    </location>
</feature>
<dbReference type="GO" id="GO:0042594">
    <property type="term" value="P:response to starvation"/>
    <property type="evidence" value="ECO:0007669"/>
    <property type="project" value="TreeGrafter"/>
</dbReference>
<keyword evidence="1" id="KW-0808">Transferase</keyword>
<feature type="transmembrane region" description="Helical" evidence="7">
    <location>
        <begin position="468"/>
        <end position="488"/>
    </location>
</feature>
<keyword evidence="2 5" id="KW-0547">Nucleotide-binding</keyword>
<evidence type="ECO:0000256" key="3">
    <source>
        <dbReference type="ARBA" id="ARBA00022777"/>
    </source>
</evidence>
<organism evidence="9 10">
    <name type="scientific">Blautia obeum</name>
    <dbReference type="NCBI Taxonomy" id="40520"/>
    <lineage>
        <taxon>Bacteria</taxon>
        <taxon>Bacillati</taxon>
        <taxon>Bacillota</taxon>
        <taxon>Clostridia</taxon>
        <taxon>Lachnospirales</taxon>
        <taxon>Lachnospiraceae</taxon>
        <taxon>Blautia</taxon>
    </lineage>
</organism>
<evidence type="ECO:0000313" key="9">
    <source>
        <dbReference type="EMBL" id="RCH45229.1"/>
    </source>
</evidence>
<dbReference type="PANTHER" id="PTHR24348:SF22">
    <property type="entry name" value="NON-SPECIFIC SERINE_THREONINE PROTEIN KINASE"/>
    <property type="match status" value="1"/>
</dbReference>
<dbReference type="RefSeq" id="WP_114001817.1">
    <property type="nucleotide sequence ID" value="NZ_PSQG01000005.1"/>
</dbReference>
<dbReference type="SMART" id="SM00220">
    <property type="entry name" value="S_TKc"/>
    <property type="match status" value="1"/>
</dbReference>
<keyword evidence="3 9" id="KW-0418">Kinase</keyword>
<keyword evidence="7" id="KW-0472">Membrane</keyword>
<dbReference type="GO" id="GO:0004674">
    <property type="term" value="F:protein serine/threonine kinase activity"/>
    <property type="evidence" value="ECO:0007669"/>
    <property type="project" value="UniProtKB-KW"/>
</dbReference>
<dbReference type="PROSITE" id="PS50011">
    <property type="entry name" value="PROTEIN_KINASE_DOM"/>
    <property type="match status" value="1"/>
</dbReference>
<feature type="compositionally biased region" description="Polar residues" evidence="6">
    <location>
        <begin position="378"/>
        <end position="399"/>
    </location>
</feature>
<proteinExistence type="predicted"/>
<keyword evidence="7" id="KW-0812">Transmembrane</keyword>
<dbReference type="SUPFAM" id="SSF56112">
    <property type="entry name" value="Protein kinase-like (PK-like)"/>
    <property type="match status" value="1"/>
</dbReference>
<dbReference type="PANTHER" id="PTHR24348">
    <property type="entry name" value="SERINE/THREONINE-PROTEIN KINASE UNC-51-RELATED"/>
    <property type="match status" value="1"/>
</dbReference>
<dbReference type="GO" id="GO:0005524">
    <property type="term" value="F:ATP binding"/>
    <property type="evidence" value="ECO:0007669"/>
    <property type="project" value="UniProtKB-UniRule"/>
</dbReference>
<feature type="region of interest" description="Disordered" evidence="6">
    <location>
        <begin position="348"/>
        <end position="462"/>
    </location>
</feature>
<dbReference type="InterPro" id="IPR011009">
    <property type="entry name" value="Kinase-like_dom_sf"/>
</dbReference>
<evidence type="ECO:0000256" key="1">
    <source>
        <dbReference type="ARBA" id="ARBA00022679"/>
    </source>
</evidence>
<evidence type="ECO:0000256" key="5">
    <source>
        <dbReference type="PROSITE-ProRule" id="PRU10141"/>
    </source>
</evidence>
<keyword evidence="7" id="KW-1133">Transmembrane helix</keyword>
<protein>
    <submittedName>
        <fullName evidence="9">Serine/threonine protein kinase</fullName>
    </submittedName>
</protein>
<keyword evidence="4 5" id="KW-0067">ATP-binding</keyword>
<dbReference type="InterPro" id="IPR045269">
    <property type="entry name" value="Atg1-like"/>
</dbReference>
<sequence length="649" mass="73792">MDKELPISPWPEWKIVSKIGEGSFGRVYKAQRTEKGRSFYSAIKIITIPASKGELDSVRSESGDEKSVRGYFENLVEECIQEVSTMEYFRGNSHIVSVEDYKVMEYLDEIGWDIFIRMEYLTSFMEYYAGKNLTEKEVMKLGIDLCRSLEYCGQLHIIHRDIKPENIFVSRFGDFKLGDFGIARELEKTMSTLSKKGTYSYMAPEMYRGEQYDSRVDIYALGLVLYKLMNHNRLPFLNLEKQLITYRDKENALTRRMSGETPPPPVDAGEAFGSVILKACAYDAKERYQTPEKFREALEEIRYGVANREQGVHEKPKPVEERPVPESMPKFLQEGAARQLARTSQLNTDAIRQARKNPVPVSIQPEKPTAGEIAKNAARNTPKAQSTIQKPQKSASGKTASEKDSLSGYPSGRSRQSDPGIRKTGAVKPRVTSITDLEDDRDQNLQEWEGSVPENDGNDDDRRKRKGIFRMLITAGILVVLIGGILAVRTIRKPADNGEPSYTDSDDSDALNKGNFGTADNSDKSFAQAMETIRDHATTIENALDSYRREGTEGDCLRFYNGSGEVAKVLVYPGSSADGVYEEYFYWGEQMFYTYVWDGDEKQYFYYQDGLLIRWIDADGKVHDKESDNDKYVELGDKYWSNSVVELQQ</sequence>
<dbReference type="Proteomes" id="UP000253208">
    <property type="component" value="Unassembled WGS sequence"/>
</dbReference>
<dbReference type="PROSITE" id="PS00108">
    <property type="entry name" value="PROTEIN_KINASE_ST"/>
    <property type="match status" value="1"/>
</dbReference>
<name>A0A367G5S6_9FIRM</name>
<reference evidence="9 10" key="1">
    <citation type="submission" date="2018-02" db="EMBL/GenBank/DDBJ databases">
        <title>Complete genome sequencing of Faecalibacterium prausnitzii strains isolated from the human gut.</title>
        <authorList>
            <person name="Fitzgerald B.C."/>
            <person name="Shkoporov A.N."/>
            <person name="Ross P.R."/>
            <person name="Hill C."/>
        </authorList>
    </citation>
    <scope>NUCLEOTIDE SEQUENCE [LARGE SCALE GENOMIC DNA]</scope>
    <source>
        <strain evidence="9 10">APC942/31-1</strain>
    </source>
</reference>
<dbReference type="GO" id="GO:0034045">
    <property type="term" value="C:phagophore assembly site membrane"/>
    <property type="evidence" value="ECO:0007669"/>
    <property type="project" value="TreeGrafter"/>
</dbReference>
<evidence type="ECO:0000259" key="8">
    <source>
        <dbReference type="PROSITE" id="PS50011"/>
    </source>
</evidence>
<dbReference type="InterPro" id="IPR017441">
    <property type="entry name" value="Protein_kinase_ATP_BS"/>
</dbReference>
<dbReference type="CDD" id="cd14014">
    <property type="entry name" value="STKc_PknB_like"/>
    <property type="match status" value="1"/>
</dbReference>
<dbReference type="AlphaFoldDB" id="A0A367G5S6"/>
<evidence type="ECO:0000256" key="2">
    <source>
        <dbReference type="ARBA" id="ARBA00022741"/>
    </source>
</evidence>
<evidence type="ECO:0000256" key="6">
    <source>
        <dbReference type="SAM" id="MobiDB-lite"/>
    </source>
</evidence>
<comment type="caution">
    <text evidence="9">The sequence shown here is derived from an EMBL/GenBank/DDBJ whole genome shotgun (WGS) entry which is preliminary data.</text>
</comment>
<dbReference type="InterPro" id="IPR008271">
    <property type="entry name" value="Ser/Thr_kinase_AS"/>
</dbReference>
<dbReference type="InterPro" id="IPR000719">
    <property type="entry name" value="Prot_kinase_dom"/>
</dbReference>
<evidence type="ECO:0000256" key="4">
    <source>
        <dbReference type="ARBA" id="ARBA00022840"/>
    </source>
</evidence>
<evidence type="ECO:0000313" key="10">
    <source>
        <dbReference type="Proteomes" id="UP000253208"/>
    </source>
</evidence>
<feature type="domain" description="Protein kinase" evidence="8">
    <location>
        <begin position="13"/>
        <end position="301"/>
    </location>
</feature>
<dbReference type="Gene3D" id="1.10.510.10">
    <property type="entry name" value="Transferase(Phosphotransferase) domain 1"/>
    <property type="match status" value="1"/>
</dbReference>
<dbReference type="Pfam" id="PF00069">
    <property type="entry name" value="Pkinase"/>
    <property type="match status" value="1"/>
</dbReference>